<feature type="non-terminal residue" evidence="2">
    <location>
        <position position="1"/>
    </location>
</feature>
<evidence type="ECO:0000259" key="1">
    <source>
        <dbReference type="PROSITE" id="PS50835"/>
    </source>
</evidence>
<dbReference type="InterPro" id="IPR013106">
    <property type="entry name" value="Ig_V-set"/>
</dbReference>
<reference evidence="2 3" key="1">
    <citation type="submission" date="2019-01" db="EMBL/GenBank/DDBJ databases">
        <authorList>
            <person name="Alioto T."/>
            <person name="Alioto T."/>
        </authorList>
    </citation>
    <scope>NUCLEOTIDE SEQUENCE [LARGE SCALE GENOMIC DNA]</scope>
</reference>
<dbReference type="InterPro" id="IPR003599">
    <property type="entry name" value="Ig_sub"/>
</dbReference>
<dbReference type="SMART" id="SM00408">
    <property type="entry name" value="IGc2"/>
    <property type="match status" value="2"/>
</dbReference>
<dbReference type="InterPro" id="IPR050150">
    <property type="entry name" value="IgV_Light_Chain"/>
</dbReference>
<dbReference type="SMART" id="SM00409">
    <property type="entry name" value="IG"/>
    <property type="match status" value="2"/>
</dbReference>
<dbReference type="SMART" id="SM00406">
    <property type="entry name" value="IGv"/>
    <property type="match status" value="2"/>
</dbReference>
<dbReference type="InterPro" id="IPR003598">
    <property type="entry name" value="Ig_sub2"/>
</dbReference>
<feature type="non-terminal residue" evidence="2">
    <location>
        <position position="245"/>
    </location>
</feature>
<dbReference type="SUPFAM" id="SSF48726">
    <property type="entry name" value="Immunoglobulin"/>
    <property type="match status" value="2"/>
</dbReference>
<dbReference type="Gene3D" id="2.60.40.10">
    <property type="entry name" value="Immunoglobulins"/>
    <property type="match status" value="2"/>
</dbReference>
<dbReference type="InterPro" id="IPR007110">
    <property type="entry name" value="Ig-like_dom"/>
</dbReference>
<dbReference type="EMBL" id="CAAGRJ010039730">
    <property type="protein sequence ID" value="VFV46936.1"/>
    <property type="molecule type" value="Genomic_DNA"/>
</dbReference>
<name>A0A485PTG1_LYNPA</name>
<dbReference type="InterPro" id="IPR036179">
    <property type="entry name" value="Ig-like_dom_sf"/>
</dbReference>
<evidence type="ECO:0000313" key="3">
    <source>
        <dbReference type="Proteomes" id="UP000386466"/>
    </source>
</evidence>
<dbReference type="AlphaFoldDB" id="A0A485PTG1"/>
<dbReference type="InterPro" id="IPR013783">
    <property type="entry name" value="Ig-like_fold"/>
</dbReference>
<proteinExistence type="predicted"/>
<dbReference type="Pfam" id="PF07686">
    <property type="entry name" value="V-set"/>
    <property type="match status" value="2"/>
</dbReference>
<keyword evidence="3" id="KW-1185">Reference proteome</keyword>
<protein>
    <recommendedName>
        <fullName evidence="1">Ig-like domain-containing protein</fullName>
    </recommendedName>
</protein>
<sequence length="245" mass="25507">EEICSAVDPQKAGSVMTSTMAWFPLLLTLLIHCTGSWAQSDLTQPPSVSGALGQTVTISCAGSANIGIVGVNWYQQFPGKAPKLLISAYSNQPSRVSGRFSGSTSGNTGSLTITGLQAEDEADYYCTSADSVESVDTVLQARGEPPSVSGALGQTVTISCTGSANNIGRIGVNWYQQLPGKAPKLLIYGNNRRPSSVSDTFSGSKSGNTGSLTITGLQAEDEADYYCTSADPFQSADTVLQARGE</sequence>
<dbReference type="Proteomes" id="UP000386466">
    <property type="component" value="Unassembled WGS sequence"/>
</dbReference>
<organism evidence="2 3">
    <name type="scientific">Lynx pardinus</name>
    <name type="common">Iberian lynx</name>
    <name type="synonym">Felis pardina</name>
    <dbReference type="NCBI Taxonomy" id="191816"/>
    <lineage>
        <taxon>Eukaryota</taxon>
        <taxon>Metazoa</taxon>
        <taxon>Chordata</taxon>
        <taxon>Craniata</taxon>
        <taxon>Vertebrata</taxon>
        <taxon>Euteleostomi</taxon>
        <taxon>Mammalia</taxon>
        <taxon>Eutheria</taxon>
        <taxon>Laurasiatheria</taxon>
        <taxon>Carnivora</taxon>
        <taxon>Feliformia</taxon>
        <taxon>Felidae</taxon>
        <taxon>Felinae</taxon>
        <taxon>Lynx</taxon>
    </lineage>
</organism>
<dbReference type="PROSITE" id="PS50835">
    <property type="entry name" value="IG_LIKE"/>
    <property type="match status" value="2"/>
</dbReference>
<gene>
    <name evidence="2" type="ORF">LYPA_23C015395</name>
</gene>
<accession>A0A485PTG1</accession>
<evidence type="ECO:0000313" key="2">
    <source>
        <dbReference type="EMBL" id="VFV46936.1"/>
    </source>
</evidence>
<feature type="domain" description="Ig-like" evidence="1">
    <location>
        <begin position="153"/>
        <end position="241"/>
    </location>
</feature>
<dbReference type="PANTHER" id="PTHR23267">
    <property type="entry name" value="IMMUNOGLOBULIN LIGHT CHAIN"/>
    <property type="match status" value="1"/>
</dbReference>
<feature type="domain" description="Ig-like" evidence="1">
    <location>
        <begin position="24"/>
        <end position="136"/>
    </location>
</feature>